<evidence type="ECO:0000313" key="2">
    <source>
        <dbReference type="EMBL" id="KIO24515.1"/>
    </source>
</evidence>
<organism evidence="2 3">
    <name type="scientific">Tulasnella calospora MUT 4182</name>
    <dbReference type="NCBI Taxonomy" id="1051891"/>
    <lineage>
        <taxon>Eukaryota</taxon>
        <taxon>Fungi</taxon>
        <taxon>Dikarya</taxon>
        <taxon>Basidiomycota</taxon>
        <taxon>Agaricomycotina</taxon>
        <taxon>Agaricomycetes</taxon>
        <taxon>Cantharellales</taxon>
        <taxon>Tulasnellaceae</taxon>
        <taxon>Tulasnella</taxon>
    </lineage>
</organism>
<evidence type="ECO:0000313" key="3">
    <source>
        <dbReference type="Proteomes" id="UP000054248"/>
    </source>
</evidence>
<gene>
    <name evidence="2" type="ORF">M407DRAFT_212546</name>
</gene>
<keyword evidence="3" id="KW-1185">Reference proteome</keyword>
<dbReference type="OrthoDB" id="3205848at2759"/>
<evidence type="ECO:0000256" key="1">
    <source>
        <dbReference type="SAM" id="MobiDB-lite"/>
    </source>
</evidence>
<dbReference type="Proteomes" id="UP000054248">
    <property type="component" value="Unassembled WGS sequence"/>
</dbReference>
<name>A0A0C3Q5S1_9AGAM</name>
<dbReference type="HOGENOM" id="CLU_466290_0_0_1"/>
<dbReference type="EMBL" id="KN823060">
    <property type="protein sequence ID" value="KIO24515.1"/>
    <property type="molecule type" value="Genomic_DNA"/>
</dbReference>
<dbReference type="AlphaFoldDB" id="A0A0C3Q5S1"/>
<protein>
    <submittedName>
        <fullName evidence="2">Uncharacterized protein</fullName>
    </submittedName>
</protein>
<proteinExistence type="predicted"/>
<feature type="region of interest" description="Disordered" evidence="1">
    <location>
        <begin position="579"/>
        <end position="600"/>
    </location>
</feature>
<sequence length="600" mass="68087">MQALKEAAEQCAAEFLEAFQRIDGELGTESKSEFHGIDAFVNRLNRFKAAFDNLVRQTEVTTIRQRNALLPIQKLPEELLRLIFHITLLVSADRRRSHYVRRISALRAVSWAWRGLIDRTPLFWTHISSNDHPDFVSNALERSLNLPLYLKHTVPTAPARRPAFFDKVSAHQNRWKYVVLHEPTAELLQTYFHVPNPSITGLLLSTDTGYASGEASLNKLLGGEIANLEELRAVRWKNIVWSEVHFRQLRVLEIEDYHMLGMGVIFDILAENPCLEIFRLHSIVFARYTLPSPTPPPINLDRLVELKLVNIEQVVETETGGKDAAITRLLRRIRIPACSNFEMDSWLKDGPGISSEELVDLIPPPMQVIARGRLETSDTRPVVVDACFGEGNFQFKAVRGSRSRPSFAIKLGALPRSIAKKWITEQMEEESAQTLDLRLRFEYPEGELSLDDISYFQRWESVTSLDINGRSLPPYPSSREFLWHLSTPFVSETRGETMPFPRLKNLRLFDLPFKGKDLVNSITLRFGSDAPAPEELAIILADGLAGRPEWYIDSIKTIPGVKDVRLSDDLDEMCSVSSVSDWPPHERSISSSCSTESCEG</sequence>
<reference evidence="3" key="2">
    <citation type="submission" date="2015-01" db="EMBL/GenBank/DDBJ databases">
        <title>Evolutionary Origins and Diversification of the Mycorrhizal Mutualists.</title>
        <authorList>
            <consortium name="DOE Joint Genome Institute"/>
            <consortium name="Mycorrhizal Genomics Consortium"/>
            <person name="Kohler A."/>
            <person name="Kuo A."/>
            <person name="Nagy L.G."/>
            <person name="Floudas D."/>
            <person name="Copeland A."/>
            <person name="Barry K.W."/>
            <person name="Cichocki N."/>
            <person name="Veneault-Fourrey C."/>
            <person name="LaButti K."/>
            <person name="Lindquist E.A."/>
            <person name="Lipzen A."/>
            <person name="Lundell T."/>
            <person name="Morin E."/>
            <person name="Murat C."/>
            <person name="Riley R."/>
            <person name="Ohm R."/>
            <person name="Sun H."/>
            <person name="Tunlid A."/>
            <person name="Henrissat B."/>
            <person name="Grigoriev I.V."/>
            <person name="Hibbett D.S."/>
            <person name="Martin F."/>
        </authorList>
    </citation>
    <scope>NUCLEOTIDE SEQUENCE [LARGE SCALE GENOMIC DNA]</scope>
    <source>
        <strain evidence="3">MUT 4182</strain>
    </source>
</reference>
<reference evidence="2 3" key="1">
    <citation type="submission" date="2014-04" db="EMBL/GenBank/DDBJ databases">
        <authorList>
            <consortium name="DOE Joint Genome Institute"/>
            <person name="Kuo A."/>
            <person name="Girlanda M."/>
            <person name="Perotto S."/>
            <person name="Kohler A."/>
            <person name="Nagy L.G."/>
            <person name="Floudas D."/>
            <person name="Copeland A."/>
            <person name="Barry K.W."/>
            <person name="Cichocki N."/>
            <person name="Veneault-Fourrey C."/>
            <person name="LaButti K."/>
            <person name="Lindquist E.A."/>
            <person name="Lipzen A."/>
            <person name="Lundell T."/>
            <person name="Morin E."/>
            <person name="Murat C."/>
            <person name="Sun H."/>
            <person name="Tunlid A."/>
            <person name="Henrissat B."/>
            <person name="Grigoriev I.V."/>
            <person name="Hibbett D.S."/>
            <person name="Martin F."/>
            <person name="Nordberg H.P."/>
            <person name="Cantor M.N."/>
            <person name="Hua S.X."/>
        </authorList>
    </citation>
    <scope>NUCLEOTIDE SEQUENCE [LARGE SCALE GENOMIC DNA]</scope>
    <source>
        <strain evidence="2 3">MUT 4182</strain>
    </source>
</reference>
<accession>A0A0C3Q5S1</accession>
<feature type="compositionally biased region" description="Low complexity" evidence="1">
    <location>
        <begin position="589"/>
        <end position="600"/>
    </location>
</feature>